<gene>
    <name evidence="2" type="ORF">OS493_017375</name>
</gene>
<dbReference type="AlphaFoldDB" id="A0A9X0DAK3"/>
<feature type="transmembrane region" description="Helical" evidence="1">
    <location>
        <begin position="221"/>
        <end position="243"/>
    </location>
</feature>
<feature type="transmembrane region" description="Helical" evidence="1">
    <location>
        <begin position="49"/>
        <end position="71"/>
    </location>
</feature>
<keyword evidence="3" id="KW-1185">Reference proteome</keyword>
<name>A0A9X0DAK3_9CNID</name>
<feature type="transmembrane region" description="Helical" evidence="1">
    <location>
        <begin position="178"/>
        <end position="201"/>
    </location>
</feature>
<keyword evidence="1" id="KW-0472">Membrane</keyword>
<feature type="non-terminal residue" evidence="2">
    <location>
        <position position="312"/>
    </location>
</feature>
<keyword evidence="1" id="KW-1133">Transmembrane helix</keyword>
<feature type="transmembrane region" description="Helical" evidence="1">
    <location>
        <begin position="78"/>
        <end position="101"/>
    </location>
</feature>
<accession>A0A9X0DAK3</accession>
<sequence length="312" mass="35407">MDSFDFKSLENEEDDEIKNEGKDIDFELGQRGGHIQQSTCSNATNPRKFLYGIISSGSFLKCVASVAGIWLGSKRWSFVSILITMPLVFFVLIGESVIVFFCKKNTKHFNDTFCSKTRGYIDLSLDRDQDQDHVYQLLRFLSVAAQVFCFVAMSISVRKNRFKSQALSLEQAYKLVKPAEWVCVNVQLLGFLILLMTSNLLNFCCSLKGTCSKSCDLVGVFFYAVLSIVLWLTVVSCLVYATVVNGVIAQAQQANDQIIEMESGTVNDAIEIHQRFCKIGMHTIKMFQAWFLLNSACYFWLIVYLWCIVYLV</sequence>
<proteinExistence type="predicted"/>
<reference evidence="2" key="1">
    <citation type="submission" date="2023-01" db="EMBL/GenBank/DDBJ databases">
        <title>Genome assembly of the deep-sea coral Lophelia pertusa.</title>
        <authorList>
            <person name="Herrera S."/>
            <person name="Cordes E."/>
        </authorList>
    </citation>
    <scope>NUCLEOTIDE SEQUENCE</scope>
    <source>
        <strain evidence="2">USNM1676648</strain>
        <tissue evidence="2">Polyp</tissue>
    </source>
</reference>
<dbReference type="Proteomes" id="UP001163046">
    <property type="component" value="Unassembled WGS sequence"/>
</dbReference>
<feature type="transmembrane region" description="Helical" evidence="1">
    <location>
        <begin position="289"/>
        <end position="311"/>
    </location>
</feature>
<evidence type="ECO:0000256" key="1">
    <source>
        <dbReference type="SAM" id="Phobius"/>
    </source>
</evidence>
<evidence type="ECO:0008006" key="4">
    <source>
        <dbReference type="Google" id="ProtNLM"/>
    </source>
</evidence>
<feature type="transmembrane region" description="Helical" evidence="1">
    <location>
        <begin position="137"/>
        <end position="157"/>
    </location>
</feature>
<dbReference type="EMBL" id="MU825405">
    <property type="protein sequence ID" value="KAJ7391678.1"/>
    <property type="molecule type" value="Genomic_DNA"/>
</dbReference>
<evidence type="ECO:0000313" key="3">
    <source>
        <dbReference type="Proteomes" id="UP001163046"/>
    </source>
</evidence>
<keyword evidence="1" id="KW-0812">Transmembrane</keyword>
<organism evidence="2 3">
    <name type="scientific">Desmophyllum pertusum</name>
    <dbReference type="NCBI Taxonomy" id="174260"/>
    <lineage>
        <taxon>Eukaryota</taxon>
        <taxon>Metazoa</taxon>
        <taxon>Cnidaria</taxon>
        <taxon>Anthozoa</taxon>
        <taxon>Hexacorallia</taxon>
        <taxon>Scleractinia</taxon>
        <taxon>Caryophylliina</taxon>
        <taxon>Caryophylliidae</taxon>
        <taxon>Desmophyllum</taxon>
    </lineage>
</organism>
<evidence type="ECO:0000313" key="2">
    <source>
        <dbReference type="EMBL" id="KAJ7391678.1"/>
    </source>
</evidence>
<protein>
    <recommendedName>
        <fullName evidence="4">Transmembrane protein</fullName>
    </recommendedName>
</protein>
<comment type="caution">
    <text evidence="2">The sequence shown here is derived from an EMBL/GenBank/DDBJ whole genome shotgun (WGS) entry which is preliminary data.</text>
</comment>
<dbReference type="OrthoDB" id="5951108at2759"/>